<feature type="transmembrane region" description="Helical" evidence="1">
    <location>
        <begin position="216"/>
        <end position="237"/>
    </location>
</feature>
<evidence type="ECO:0000313" key="3">
    <source>
        <dbReference type="Proteomes" id="UP001597135"/>
    </source>
</evidence>
<proteinExistence type="predicted"/>
<keyword evidence="1" id="KW-1133">Transmembrane helix</keyword>
<feature type="transmembrane region" description="Helical" evidence="1">
    <location>
        <begin position="147"/>
        <end position="165"/>
    </location>
</feature>
<dbReference type="Pfam" id="PF13347">
    <property type="entry name" value="MFS_2"/>
    <property type="match status" value="1"/>
</dbReference>
<feature type="transmembrane region" description="Helical" evidence="1">
    <location>
        <begin position="378"/>
        <end position="402"/>
    </location>
</feature>
<keyword evidence="3" id="KW-1185">Reference proteome</keyword>
<dbReference type="EMBL" id="JBHTMU010000002">
    <property type="protein sequence ID" value="MFD1341137.1"/>
    <property type="molecule type" value="Genomic_DNA"/>
</dbReference>
<keyword evidence="1" id="KW-0812">Transmembrane</keyword>
<comment type="caution">
    <text evidence="2">The sequence shown here is derived from an EMBL/GenBank/DDBJ whole genome shotgun (WGS) entry which is preliminary data.</text>
</comment>
<feature type="transmembrane region" description="Helical" evidence="1">
    <location>
        <begin position="278"/>
        <end position="296"/>
    </location>
</feature>
<keyword evidence="1" id="KW-0472">Membrane</keyword>
<feature type="transmembrane region" description="Helical" evidence="1">
    <location>
        <begin position="101"/>
        <end position="126"/>
    </location>
</feature>
<organism evidence="2 3">
    <name type="scientific">Litorisediminicola beolgyonensis</name>
    <dbReference type="NCBI Taxonomy" id="1173614"/>
    <lineage>
        <taxon>Bacteria</taxon>
        <taxon>Pseudomonadati</taxon>
        <taxon>Pseudomonadota</taxon>
        <taxon>Alphaproteobacteria</taxon>
        <taxon>Rhodobacterales</taxon>
        <taxon>Paracoccaceae</taxon>
        <taxon>Litorisediminicola</taxon>
    </lineage>
</organism>
<dbReference type="RefSeq" id="WP_386801197.1">
    <property type="nucleotide sequence ID" value="NZ_JBHTMU010000002.1"/>
</dbReference>
<sequence>MSARPAHLGGYAAFAAVLSAAGLPIYIHAPKFYADSYGVGLAALGSVLFGLRLLDLVQDPAFGWLTERLRAVRGIAVGVAVAVMALGMIGLFAVTPPVAPILWFALTLTAVFSAFSFLTITFYARGVAKAETLGEAGHLKLARWRETGGLLGVCVAAVLPTAFAALALPEFAGFALVFALACVTAWALMRREWAGDVSLGRAGFKVVLSDRITRRLLLVALANAAPVAVTSTLFLFFVDARLDAPGWEGPFLLLFFLAAAAAAPGWGHLAERVGPKRALLMGMVLSIAAFSGALALGSGDVWWFALVCVASGAALGADMTLLPAIFAERMEKIAPSGSEGFSLWSFAQKFTLAFAAVALLPLLEAAGFRTAGENSARALWALSLLYALVPCFLKLAALALLARTELEGS</sequence>
<dbReference type="SUPFAM" id="SSF103473">
    <property type="entry name" value="MFS general substrate transporter"/>
    <property type="match status" value="1"/>
</dbReference>
<feature type="transmembrane region" description="Helical" evidence="1">
    <location>
        <begin position="171"/>
        <end position="189"/>
    </location>
</feature>
<dbReference type="Gene3D" id="1.20.1250.20">
    <property type="entry name" value="MFS general substrate transporter like domains"/>
    <property type="match status" value="1"/>
</dbReference>
<gene>
    <name evidence="2" type="ORF">ACFQ4E_01770</name>
</gene>
<feature type="transmembrane region" description="Helical" evidence="1">
    <location>
        <begin position="346"/>
        <end position="366"/>
    </location>
</feature>
<accession>A0ABW3ZE99</accession>
<protein>
    <submittedName>
        <fullName evidence="2">MFS transporter</fullName>
    </submittedName>
</protein>
<feature type="transmembrane region" description="Helical" evidence="1">
    <location>
        <begin position="249"/>
        <end position="266"/>
    </location>
</feature>
<name>A0ABW3ZE99_9RHOB</name>
<feature type="transmembrane region" description="Helical" evidence="1">
    <location>
        <begin position="32"/>
        <end position="54"/>
    </location>
</feature>
<evidence type="ECO:0000256" key="1">
    <source>
        <dbReference type="SAM" id="Phobius"/>
    </source>
</evidence>
<evidence type="ECO:0000313" key="2">
    <source>
        <dbReference type="EMBL" id="MFD1341137.1"/>
    </source>
</evidence>
<feature type="transmembrane region" description="Helical" evidence="1">
    <location>
        <begin position="75"/>
        <end position="95"/>
    </location>
</feature>
<dbReference type="Proteomes" id="UP001597135">
    <property type="component" value="Unassembled WGS sequence"/>
</dbReference>
<dbReference type="InterPro" id="IPR036259">
    <property type="entry name" value="MFS_trans_sf"/>
</dbReference>
<reference evidence="3" key="1">
    <citation type="journal article" date="2019" name="Int. J. Syst. Evol. Microbiol.">
        <title>The Global Catalogue of Microorganisms (GCM) 10K type strain sequencing project: providing services to taxonomists for standard genome sequencing and annotation.</title>
        <authorList>
            <consortium name="The Broad Institute Genomics Platform"/>
            <consortium name="The Broad Institute Genome Sequencing Center for Infectious Disease"/>
            <person name="Wu L."/>
            <person name="Ma J."/>
        </authorList>
    </citation>
    <scope>NUCLEOTIDE SEQUENCE [LARGE SCALE GENOMIC DNA]</scope>
    <source>
        <strain evidence="3">CCUG 62953</strain>
    </source>
</reference>